<dbReference type="GO" id="GO:0008777">
    <property type="term" value="F:acetylornithine deacetylase activity"/>
    <property type="evidence" value="ECO:0007669"/>
    <property type="project" value="UniProtKB-EC"/>
</dbReference>
<evidence type="ECO:0000256" key="1">
    <source>
        <dbReference type="ARBA" id="ARBA00001947"/>
    </source>
</evidence>
<name>A0A916J425_9PROT</name>
<evidence type="ECO:0000256" key="2">
    <source>
        <dbReference type="ARBA" id="ARBA00022723"/>
    </source>
</evidence>
<dbReference type="Proteomes" id="UP000742786">
    <property type="component" value="Unassembled WGS sequence"/>
</dbReference>
<dbReference type="Pfam" id="PF07687">
    <property type="entry name" value="M20_dimer"/>
    <property type="match status" value="1"/>
</dbReference>
<dbReference type="InterPro" id="IPR001261">
    <property type="entry name" value="ArgE/DapE_CS"/>
</dbReference>
<sequence>MANKVNCDLVKKATDLIDRERLVNLTIDLTNIPSPTGFEGDVARAYHEVLKGSGFDATLQPIGDERYNAIGRLQGQGGGKSLMFNGHLDTSFGPEQAHRGIGYQCKGTLVDNEWIYGMGSFNMKFALANYVTAVEAIRKAGIKLGGDVVIAAVAGEIEKAPVNEYEGRQYQGYGVGTKYAITHGAVADYCILGEPTNMMLIPRHCGTTWVKITVPGHLIHTAWSEVDRNAINKARVVLDAIHDWIPDYCKRNAIGDFQPRVNVSAIEGGWPWRGARTPDNCVIYLDVRTIPGVLPVAAFNEVRSVIKSVVKADSRLEGTKAEIFLSAPGTSIPDDHELVQNIISAHSNQLGKAPEMGIETWYSDAAHMNRYGIPTVNYGSAGRIRTGGGGFSTAQGEHTHIGDMMDIVRVYIEVMMNMCGVVE</sequence>
<dbReference type="SUPFAM" id="SSF53187">
    <property type="entry name" value="Zn-dependent exopeptidases"/>
    <property type="match status" value="1"/>
</dbReference>
<dbReference type="PANTHER" id="PTHR43808">
    <property type="entry name" value="ACETYLORNITHINE DEACETYLASE"/>
    <property type="match status" value="1"/>
</dbReference>
<keyword evidence="3 6" id="KW-0378">Hydrolase</keyword>
<dbReference type="SUPFAM" id="SSF55031">
    <property type="entry name" value="Bacterial exopeptidase dimerisation domain"/>
    <property type="match status" value="1"/>
</dbReference>
<proteinExistence type="predicted"/>
<gene>
    <name evidence="6" type="ORF">GTOL_11491</name>
</gene>
<dbReference type="PROSITE" id="PS00758">
    <property type="entry name" value="ARGE_DAPE_CPG2_1"/>
    <property type="match status" value="1"/>
</dbReference>
<reference evidence="6" key="1">
    <citation type="submission" date="2021-04" db="EMBL/GenBank/DDBJ databases">
        <authorList>
            <person name="Hornung B."/>
        </authorList>
    </citation>
    <scope>NUCLEOTIDE SEQUENCE</scope>
    <source>
        <strain evidence="6">G5G6</strain>
    </source>
</reference>
<protein>
    <submittedName>
        <fullName evidence="6">Acetylornithine deacetylase</fullName>
        <ecNumber evidence="6">3.5.1.16</ecNumber>
    </submittedName>
</protein>
<dbReference type="InterPro" id="IPR036264">
    <property type="entry name" value="Bact_exopeptidase_dim_dom"/>
</dbReference>
<dbReference type="Gene3D" id="3.40.630.10">
    <property type="entry name" value="Zn peptidases"/>
    <property type="match status" value="2"/>
</dbReference>
<dbReference type="AlphaFoldDB" id="A0A916J425"/>
<comment type="caution">
    <text evidence="6">The sequence shown here is derived from an EMBL/GenBank/DDBJ whole genome shotgun (WGS) entry which is preliminary data.</text>
</comment>
<evidence type="ECO:0000313" key="7">
    <source>
        <dbReference type="Proteomes" id="UP000742786"/>
    </source>
</evidence>
<dbReference type="InterPro" id="IPR002933">
    <property type="entry name" value="Peptidase_M20"/>
</dbReference>
<accession>A0A916J425</accession>
<comment type="cofactor">
    <cofactor evidence="1">
        <name>Zn(2+)</name>
        <dbReference type="ChEBI" id="CHEBI:29105"/>
    </cofactor>
</comment>
<dbReference type="InterPro" id="IPR050072">
    <property type="entry name" value="Peptidase_M20A"/>
</dbReference>
<dbReference type="RefSeq" id="WP_220635552.1">
    <property type="nucleotide sequence ID" value="NZ_CAJQUM010000001.1"/>
</dbReference>
<organism evidence="6 7">
    <name type="scientific">Georgfuchsia toluolica</name>
    <dbReference type="NCBI Taxonomy" id="424218"/>
    <lineage>
        <taxon>Bacteria</taxon>
        <taxon>Pseudomonadati</taxon>
        <taxon>Pseudomonadota</taxon>
        <taxon>Betaproteobacteria</taxon>
        <taxon>Nitrosomonadales</taxon>
        <taxon>Sterolibacteriaceae</taxon>
        <taxon>Georgfuchsia</taxon>
    </lineage>
</organism>
<keyword evidence="7" id="KW-1185">Reference proteome</keyword>
<dbReference type="EC" id="3.5.1.16" evidence="6"/>
<evidence type="ECO:0000256" key="4">
    <source>
        <dbReference type="ARBA" id="ARBA00022833"/>
    </source>
</evidence>
<evidence type="ECO:0000256" key="3">
    <source>
        <dbReference type="ARBA" id="ARBA00022801"/>
    </source>
</evidence>
<keyword evidence="2" id="KW-0479">Metal-binding</keyword>
<feature type="domain" description="Peptidase M20 dimerisation" evidence="5">
    <location>
        <begin position="204"/>
        <end position="311"/>
    </location>
</feature>
<dbReference type="InterPro" id="IPR011650">
    <property type="entry name" value="Peptidase_M20_dimer"/>
</dbReference>
<evidence type="ECO:0000313" key="6">
    <source>
        <dbReference type="EMBL" id="CAG4883608.1"/>
    </source>
</evidence>
<dbReference type="GO" id="GO:0046872">
    <property type="term" value="F:metal ion binding"/>
    <property type="evidence" value="ECO:0007669"/>
    <property type="project" value="UniProtKB-KW"/>
</dbReference>
<keyword evidence="4" id="KW-0862">Zinc</keyword>
<dbReference type="EMBL" id="CAJQUM010000001">
    <property type="protein sequence ID" value="CAG4883608.1"/>
    <property type="molecule type" value="Genomic_DNA"/>
</dbReference>
<dbReference type="Pfam" id="PF01546">
    <property type="entry name" value="Peptidase_M20"/>
    <property type="match status" value="1"/>
</dbReference>
<evidence type="ECO:0000259" key="5">
    <source>
        <dbReference type="Pfam" id="PF07687"/>
    </source>
</evidence>